<feature type="region of interest" description="Disordered" evidence="1">
    <location>
        <begin position="25"/>
        <end position="48"/>
    </location>
</feature>
<evidence type="ECO:0008006" key="4">
    <source>
        <dbReference type="Google" id="ProtNLM"/>
    </source>
</evidence>
<organism evidence="2">
    <name type="scientific">viral metagenome</name>
    <dbReference type="NCBI Taxonomy" id="1070528"/>
    <lineage>
        <taxon>unclassified sequences</taxon>
        <taxon>metagenomes</taxon>
        <taxon>organismal metagenomes</taxon>
    </lineage>
</organism>
<dbReference type="EMBL" id="MT141211">
    <property type="protein sequence ID" value="QJA56312.1"/>
    <property type="molecule type" value="Genomic_DNA"/>
</dbReference>
<protein>
    <recommendedName>
        <fullName evidence="4">C2H2-type domain-containing protein</fullName>
    </recommendedName>
</protein>
<accession>A0A6M3IIQ9</accession>
<name>A0A6M3IIQ9_9ZZZZ</name>
<gene>
    <name evidence="3" type="ORF">MM415A01298_0003</name>
    <name evidence="2" type="ORF">MM415B01884_0004</name>
</gene>
<evidence type="ECO:0000313" key="3">
    <source>
        <dbReference type="EMBL" id="QJA77487.1"/>
    </source>
</evidence>
<evidence type="ECO:0000256" key="1">
    <source>
        <dbReference type="SAM" id="MobiDB-lite"/>
    </source>
</evidence>
<sequence>MEDTQKQQADPEREAMIAEMLREAESTKIELPSELTKNPVLNRDAKDEPPTVVSTVSSAGYVMVWDSRTYVQAPVLYYMLPQVLRKKRADGSYRWTTNNPGKRPQRGTYKCLLHKEDPNRDHYASLGFRECPKENITSPYQVTQHMKSRHKREWESIEDARLKAERAEDRDIQRMLAEALAGKVRETVEPSQESKKSELSLNGTKEVFACPICGKEYQSKGKAYKAHVRACK</sequence>
<dbReference type="AlphaFoldDB" id="A0A6M3IIQ9"/>
<proteinExistence type="predicted"/>
<reference evidence="2" key="1">
    <citation type="submission" date="2020-03" db="EMBL/GenBank/DDBJ databases">
        <title>The deep terrestrial virosphere.</title>
        <authorList>
            <person name="Holmfeldt K."/>
            <person name="Nilsson E."/>
            <person name="Simone D."/>
            <person name="Lopez-Fernandez M."/>
            <person name="Wu X."/>
            <person name="de Brujin I."/>
            <person name="Lundin D."/>
            <person name="Andersson A."/>
            <person name="Bertilsson S."/>
            <person name="Dopson M."/>
        </authorList>
    </citation>
    <scope>NUCLEOTIDE SEQUENCE</scope>
    <source>
        <strain evidence="3">MM415A01298</strain>
        <strain evidence="2">MM415B01884</strain>
    </source>
</reference>
<evidence type="ECO:0000313" key="2">
    <source>
        <dbReference type="EMBL" id="QJA56312.1"/>
    </source>
</evidence>
<dbReference type="EMBL" id="MT142285">
    <property type="protein sequence ID" value="QJA77487.1"/>
    <property type="molecule type" value="Genomic_DNA"/>
</dbReference>